<dbReference type="SUPFAM" id="SSF63817">
    <property type="entry name" value="Sortase"/>
    <property type="match status" value="1"/>
</dbReference>
<dbReference type="CDD" id="cd05830">
    <property type="entry name" value="Sortase_E"/>
    <property type="match status" value="1"/>
</dbReference>
<name>A0ABU1T2E6_9ACTO</name>
<dbReference type="EMBL" id="JAVDUJ010000001">
    <property type="protein sequence ID" value="MDR6939546.1"/>
    <property type="molecule type" value="Genomic_DNA"/>
</dbReference>
<feature type="compositionally biased region" description="Basic and acidic residues" evidence="2">
    <location>
        <begin position="27"/>
        <end position="41"/>
    </location>
</feature>
<dbReference type="InterPro" id="IPR053465">
    <property type="entry name" value="Sortase_Class_E"/>
</dbReference>
<keyword evidence="3" id="KW-1133">Transmembrane helix</keyword>
<keyword evidence="3" id="KW-0812">Transmembrane</keyword>
<evidence type="ECO:0000313" key="5">
    <source>
        <dbReference type="Proteomes" id="UP001266099"/>
    </source>
</evidence>
<dbReference type="InterPro" id="IPR023365">
    <property type="entry name" value="Sortase_dom-sf"/>
</dbReference>
<keyword evidence="3" id="KW-0472">Membrane</keyword>
<gene>
    <name evidence="4" type="ORF">J2S36_001089</name>
</gene>
<dbReference type="Proteomes" id="UP001266099">
    <property type="component" value="Unassembled WGS sequence"/>
</dbReference>
<dbReference type="EC" id="3.4.22.70" evidence="4"/>
<organism evidence="4 5">
    <name type="scientific">Arcanobacterium hippocoleae</name>
    <dbReference type="NCBI Taxonomy" id="149017"/>
    <lineage>
        <taxon>Bacteria</taxon>
        <taxon>Bacillati</taxon>
        <taxon>Actinomycetota</taxon>
        <taxon>Actinomycetes</taxon>
        <taxon>Actinomycetales</taxon>
        <taxon>Actinomycetaceae</taxon>
        <taxon>Arcanobacterium</taxon>
    </lineage>
</organism>
<dbReference type="GO" id="GO:0016787">
    <property type="term" value="F:hydrolase activity"/>
    <property type="evidence" value="ECO:0007669"/>
    <property type="project" value="UniProtKB-KW"/>
</dbReference>
<keyword evidence="1 4" id="KW-0378">Hydrolase</keyword>
<keyword evidence="5" id="KW-1185">Reference proteome</keyword>
<dbReference type="RefSeq" id="WP_309956299.1">
    <property type="nucleotide sequence ID" value="NZ_JAVDUJ010000001.1"/>
</dbReference>
<dbReference type="Gene3D" id="2.40.260.10">
    <property type="entry name" value="Sortase"/>
    <property type="match status" value="1"/>
</dbReference>
<protein>
    <submittedName>
        <fullName evidence="4">Sortase A</fullName>
        <ecNumber evidence="4">3.4.22.70</ecNumber>
    </submittedName>
</protein>
<feature type="region of interest" description="Disordered" evidence="2">
    <location>
        <begin position="18"/>
        <end position="46"/>
    </location>
</feature>
<comment type="caution">
    <text evidence="4">The sequence shown here is derived from an EMBL/GenBank/DDBJ whole genome shotgun (WGS) entry which is preliminary data.</text>
</comment>
<dbReference type="NCBIfam" id="NF033747">
    <property type="entry name" value="class_E_sortase"/>
    <property type="match status" value="1"/>
</dbReference>
<evidence type="ECO:0000256" key="1">
    <source>
        <dbReference type="ARBA" id="ARBA00022801"/>
    </source>
</evidence>
<accession>A0ABU1T2E6</accession>
<proteinExistence type="predicted"/>
<evidence type="ECO:0000256" key="2">
    <source>
        <dbReference type="SAM" id="MobiDB-lite"/>
    </source>
</evidence>
<evidence type="ECO:0000313" key="4">
    <source>
        <dbReference type="EMBL" id="MDR6939546.1"/>
    </source>
</evidence>
<feature type="transmembrane region" description="Helical" evidence="3">
    <location>
        <begin position="56"/>
        <end position="81"/>
    </location>
</feature>
<sequence length="336" mass="37179">MNSDNMVGNSQLVLQLPRDAASEYPDGTEKKPLPVRSEPRHARNPQRRKRGFFSTLLLIIGELLMTAGIVIGLFVVWTIWWTNVVSNHALEQETIEIQEQFGELPPVKAAPAQAGEPPKVAPVGNGKTIGIIRIPAFGLDNQTPIKEGVDKWILDQGVFSHYEETAMPGEIGNFATAAHRDIYGSRLRDVHKLEAGMPVIVETQDAFLVYKILSYEIVTPKDVYTIAPDPFAAKKSWQSSGTVPAQHPTRRLLTLTTCDPIMVASHRYIVYAEFDYWTKRADGLPKELLDNNALQKLGAQGADAAVVKPQVLAMSGVKEALKQEFSTFRPVAVKEN</sequence>
<dbReference type="InterPro" id="IPR005754">
    <property type="entry name" value="Sortase"/>
</dbReference>
<dbReference type="Pfam" id="PF04203">
    <property type="entry name" value="Sortase"/>
    <property type="match status" value="1"/>
</dbReference>
<dbReference type="InterPro" id="IPR042003">
    <property type="entry name" value="Sortase_E"/>
</dbReference>
<evidence type="ECO:0000256" key="3">
    <source>
        <dbReference type="SAM" id="Phobius"/>
    </source>
</evidence>
<reference evidence="4 5" key="1">
    <citation type="submission" date="2023-07" db="EMBL/GenBank/DDBJ databases">
        <title>Sequencing the genomes of 1000 actinobacteria strains.</title>
        <authorList>
            <person name="Klenk H.-P."/>
        </authorList>
    </citation>
    <scope>NUCLEOTIDE SEQUENCE [LARGE SCALE GENOMIC DNA]</scope>
    <source>
        <strain evidence="4 5">DSM 15539</strain>
    </source>
</reference>